<dbReference type="GO" id="GO:0005739">
    <property type="term" value="C:mitochondrion"/>
    <property type="evidence" value="ECO:0007669"/>
    <property type="project" value="UniProtKB-SubCell"/>
</dbReference>
<dbReference type="SUPFAM" id="SSF55718">
    <property type="entry name" value="SCP-like"/>
    <property type="match status" value="1"/>
</dbReference>
<evidence type="ECO:0000256" key="25">
    <source>
        <dbReference type="ARBA" id="ARBA00032093"/>
    </source>
</evidence>
<dbReference type="InterPro" id="IPR036527">
    <property type="entry name" value="SCP2_sterol-bd_dom_sf"/>
</dbReference>
<comment type="catalytic activity">
    <reaction evidence="32">
        <text>decanoyl-CoA + acetyl-CoA = 3-oxododecanoyl-CoA + CoA</text>
        <dbReference type="Rhea" id="RHEA:31183"/>
        <dbReference type="ChEBI" id="CHEBI:57287"/>
        <dbReference type="ChEBI" id="CHEBI:57288"/>
        <dbReference type="ChEBI" id="CHEBI:61430"/>
        <dbReference type="ChEBI" id="CHEBI:62615"/>
    </reaction>
    <physiologicalReaction direction="right-to-left" evidence="32">
        <dbReference type="Rhea" id="RHEA:31185"/>
    </physiologicalReaction>
</comment>
<dbReference type="GO" id="GO:0008289">
    <property type="term" value="F:lipid binding"/>
    <property type="evidence" value="ECO:0007669"/>
    <property type="project" value="UniProtKB-KW"/>
</dbReference>
<comment type="catalytic activity">
    <reaction evidence="33">
        <text>butanoyl-CoA + acetyl-CoA = 3-oxohexanoyl-CoA + CoA</text>
        <dbReference type="Rhea" id="RHEA:31111"/>
        <dbReference type="ChEBI" id="CHEBI:57287"/>
        <dbReference type="ChEBI" id="CHEBI:57288"/>
        <dbReference type="ChEBI" id="CHEBI:57371"/>
        <dbReference type="ChEBI" id="CHEBI:62418"/>
    </reaction>
    <physiologicalReaction direction="right-to-left" evidence="33">
        <dbReference type="Rhea" id="RHEA:31113"/>
    </physiologicalReaction>
</comment>
<evidence type="ECO:0000256" key="13">
    <source>
        <dbReference type="ARBA" id="ARBA00023140"/>
    </source>
</evidence>
<evidence type="ECO:0000256" key="27">
    <source>
        <dbReference type="ARBA" id="ARBA00033178"/>
    </source>
</evidence>
<keyword evidence="6" id="KW-0813">Transport</keyword>
<dbReference type="InterPro" id="IPR016039">
    <property type="entry name" value="Thiolase-like"/>
</dbReference>
<keyword evidence="7" id="KW-0963">Cytoplasm</keyword>
<evidence type="ECO:0000256" key="33">
    <source>
        <dbReference type="ARBA" id="ARBA00048553"/>
    </source>
</evidence>
<protein>
    <recommendedName>
        <fullName evidence="5">Sterol carrier protein 2</fullName>
        <ecNumber evidence="15">2.3.1.155</ecNumber>
        <ecNumber evidence="16">2.3.1.16</ecNumber>
        <ecNumber evidence="4">2.3.1.176</ecNumber>
    </recommendedName>
    <alternativeName>
        <fullName evidence="25">Acetyl-CoA C-myristoyltransferase</fullName>
    </alternativeName>
    <alternativeName>
        <fullName evidence="22">Non-specific lipid-transfer protein</fullName>
    </alternativeName>
    <alternativeName>
        <fullName evidence="26">Propanoyl-CoA C-acyltransferase</fullName>
    </alternativeName>
    <alternativeName>
        <fullName evidence="21">SCP-2/3-oxoacyl-CoA thiolase</fullName>
    </alternativeName>
    <alternativeName>
        <fullName evidence="23">SCP-2/thiolase</fullName>
    </alternativeName>
    <alternativeName>
        <fullName evidence="24">SCP-chi</fullName>
    </alternativeName>
    <alternativeName>
        <fullName evidence="27">Sterol carrier protein X</fullName>
    </alternativeName>
</protein>
<evidence type="ECO:0000256" key="4">
    <source>
        <dbReference type="ARBA" id="ARBA00012352"/>
    </source>
</evidence>
<evidence type="ECO:0000256" key="20">
    <source>
        <dbReference type="ARBA" id="ARBA00029287"/>
    </source>
</evidence>
<evidence type="ECO:0000256" key="36">
    <source>
        <dbReference type="ARBA" id="ARBA00049270"/>
    </source>
</evidence>
<dbReference type="EC" id="2.3.1.16" evidence="16"/>
<evidence type="ECO:0000256" key="5">
    <source>
        <dbReference type="ARBA" id="ARBA00014545"/>
    </source>
</evidence>
<keyword evidence="9" id="KW-0445">Lipid transport</keyword>
<evidence type="ECO:0000256" key="8">
    <source>
        <dbReference type="ARBA" id="ARBA00022679"/>
    </source>
</evidence>
<dbReference type="EMBL" id="QOIP01000014">
    <property type="protein sequence ID" value="RLU14992.1"/>
    <property type="molecule type" value="Genomic_DNA"/>
</dbReference>
<dbReference type="Proteomes" id="UP000279307">
    <property type="component" value="Chromosome 14"/>
</dbReference>
<comment type="catalytic activity">
    <reaction evidence="20">
        <text>7-dehydrocholesterol(in) = 7-dehydrocholesterol(out)</text>
        <dbReference type="Rhea" id="RHEA:62960"/>
        <dbReference type="ChEBI" id="CHEBI:17759"/>
    </reaction>
</comment>
<comment type="catalytic activity">
    <reaction evidence="37">
        <text>3-oxohexadecanedioyl-CoA + CoA = tetradecanedioyl-CoA + acetyl-CoA</text>
        <dbReference type="Rhea" id="RHEA:40343"/>
        <dbReference type="ChEBI" id="CHEBI:57287"/>
        <dbReference type="ChEBI" id="CHEBI:57288"/>
        <dbReference type="ChEBI" id="CHEBI:77081"/>
        <dbReference type="ChEBI" id="CHEBI:77084"/>
    </reaction>
    <physiologicalReaction direction="left-to-right" evidence="37">
        <dbReference type="Rhea" id="RHEA:40344"/>
    </physiologicalReaction>
</comment>
<comment type="catalytic activity">
    <reaction evidence="18">
        <text>choloyl-CoA + propanoyl-CoA = 3alpha,7alpha,12alpha-trihydroxy-24-oxo-5beta-cholestan-26-oyl-CoA + CoA</text>
        <dbReference type="Rhea" id="RHEA:16865"/>
        <dbReference type="ChEBI" id="CHEBI:57287"/>
        <dbReference type="ChEBI" id="CHEBI:57373"/>
        <dbReference type="ChEBI" id="CHEBI:57392"/>
        <dbReference type="ChEBI" id="CHEBI:58507"/>
        <dbReference type="EC" id="2.3.1.176"/>
    </reaction>
    <physiologicalReaction direction="right-to-left" evidence="18">
        <dbReference type="Rhea" id="RHEA:16867"/>
    </physiologicalReaction>
</comment>
<reference evidence="42 43" key="1">
    <citation type="journal article" date="2018" name="Genome Res.">
        <title>The genomic architecture and molecular evolution of ant odorant receptors.</title>
        <authorList>
            <person name="McKenzie S.K."/>
            <person name="Kronauer D.J.C."/>
        </authorList>
    </citation>
    <scope>NUCLEOTIDE SEQUENCE [LARGE SCALE GENOMIC DNA]</scope>
    <source>
        <strain evidence="42">Clonal line C1</strain>
    </source>
</reference>
<evidence type="ECO:0000256" key="18">
    <source>
        <dbReference type="ARBA" id="ARBA00024509"/>
    </source>
</evidence>
<dbReference type="InterPro" id="IPR020615">
    <property type="entry name" value="Thiolase_acyl_enz_int_AS"/>
</dbReference>
<dbReference type="GO" id="GO:0003988">
    <property type="term" value="F:acetyl-CoA C-acyltransferase activity"/>
    <property type="evidence" value="ECO:0007669"/>
    <property type="project" value="UniProtKB-EC"/>
</dbReference>
<evidence type="ECO:0000256" key="38">
    <source>
        <dbReference type="ARBA" id="ARBA00049542"/>
    </source>
</evidence>
<keyword evidence="12" id="KW-0496">Mitochondrion</keyword>
<dbReference type="FunFam" id="3.40.47.10:FF:000016">
    <property type="entry name" value="Non-specific lipid-transfer protein"/>
    <property type="match status" value="1"/>
</dbReference>
<keyword evidence="14" id="KW-0012">Acyltransferase</keyword>
<evidence type="ECO:0000256" key="28">
    <source>
        <dbReference type="ARBA" id="ARBA00045738"/>
    </source>
</evidence>
<evidence type="ECO:0000256" key="6">
    <source>
        <dbReference type="ARBA" id="ARBA00022448"/>
    </source>
</evidence>
<evidence type="ECO:0000259" key="40">
    <source>
        <dbReference type="Pfam" id="PF02036"/>
    </source>
</evidence>
<evidence type="ECO:0000256" key="31">
    <source>
        <dbReference type="ARBA" id="ARBA00048001"/>
    </source>
</evidence>
<feature type="domain" description="Thiolase C-terminal" evidence="41">
    <location>
        <begin position="261"/>
        <end position="386"/>
    </location>
</feature>
<evidence type="ECO:0000256" key="3">
    <source>
        <dbReference type="ARBA" id="ARBA00004496"/>
    </source>
</evidence>
<comment type="function">
    <text evidence="29">Plays a crucial role in the peroxisomal oxidation of branched-chain fatty acids. Catalyzes the last step of the peroxisomal beta-oxidation of branched chain fatty acids and the side chain of the bile acid intermediates di- and trihydroxycoprostanic acids (DHCA and THCA). Also active with medium and long straight chain 3-oxoacyl-CoAs. Stimulates the microsomal conversion of 7-dehydrocholesterol to cholesterol and transfers phosphatidylcholine and 7-dehydrocholesterol between membrances, in vitro. Isoforms SCP2 and SCPx cooperate in peroxisomal oxidation of certain naturally occurring tetramethyl-branched fatty acyl-CoAs.</text>
</comment>
<dbReference type="AlphaFoldDB" id="A0A3L8D3B3"/>
<dbReference type="GO" id="GO:0006869">
    <property type="term" value="P:lipid transport"/>
    <property type="evidence" value="ECO:0007669"/>
    <property type="project" value="UniProtKB-KW"/>
</dbReference>
<gene>
    <name evidence="42" type="ORF">DMN91_012879</name>
</gene>
<dbReference type="OrthoDB" id="542135at2759"/>
<comment type="catalytic activity">
    <reaction evidence="30">
        <text>tetradecanoyl-CoA + acetyl-CoA = 3-oxohexadecanoyl-CoA + CoA</text>
        <dbReference type="Rhea" id="RHEA:18161"/>
        <dbReference type="ChEBI" id="CHEBI:57287"/>
        <dbReference type="ChEBI" id="CHEBI:57288"/>
        <dbReference type="ChEBI" id="CHEBI:57349"/>
        <dbReference type="ChEBI" id="CHEBI:57385"/>
        <dbReference type="EC" id="2.3.1.155"/>
    </reaction>
    <physiologicalReaction direction="right-to-left" evidence="30">
        <dbReference type="Rhea" id="RHEA:18163"/>
    </physiologicalReaction>
</comment>
<evidence type="ECO:0000256" key="34">
    <source>
        <dbReference type="ARBA" id="ARBA00049178"/>
    </source>
</evidence>
<evidence type="ECO:0000313" key="43">
    <source>
        <dbReference type="Proteomes" id="UP000279307"/>
    </source>
</evidence>
<keyword evidence="11" id="KW-0446">Lipid-binding</keyword>
<dbReference type="PROSITE" id="PS00737">
    <property type="entry name" value="THIOLASE_2"/>
    <property type="match status" value="1"/>
</dbReference>
<evidence type="ECO:0000256" key="24">
    <source>
        <dbReference type="ARBA" id="ARBA00031346"/>
    </source>
</evidence>
<dbReference type="NCBIfam" id="NF006102">
    <property type="entry name" value="PRK08256.1"/>
    <property type="match status" value="1"/>
</dbReference>
<dbReference type="InterPro" id="IPR020616">
    <property type="entry name" value="Thiolase_N"/>
</dbReference>
<evidence type="ECO:0000256" key="9">
    <source>
        <dbReference type="ARBA" id="ARBA00023055"/>
    </source>
</evidence>
<dbReference type="GO" id="GO:0006629">
    <property type="term" value="P:lipid metabolic process"/>
    <property type="evidence" value="ECO:0007669"/>
    <property type="project" value="UniProtKB-KW"/>
</dbReference>
<evidence type="ECO:0000256" key="14">
    <source>
        <dbReference type="ARBA" id="ARBA00023315"/>
    </source>
</evidence>
<dbReference type="FunFam" id="3.30.1050.10:FF:000001">
    <property type="entry name" value="Putative Non-specific lipid-transfer protein"/>
    <property type="match status" value="1"/>
</dbReference>
<evidence type="ECO:0000313" key="42">
    <source>
        <dbReference type="EMBL" id="RLU14992.1"/>
    </source>
</evidence>
<organism evidence="42 43">
    <name type="scientific">Ooceraea biroi</name>
    <name type="common">Clonal raider ant</name>
    <name type="synonym">Cerapachys biroi</name>
    <dbReference type="NCBI Taxonomy" id="2015173"/>
    <lineage>
        <taxon>Eukaryota</taxon>
        <taxon>Metazoa</taxon>
        <taxon>Ecdysozoa</taxon>
        <taxon>Arthropoda</taxon>
        <taxon>Hexapoda</taxon>
        <taxon>Insecta</taxon>
        <taxon>Pterygota</taxon>
        <taxon>Neoptera</taxon>
        <taxon>Endopterygota</taxon>
        <taxon>Hymenoptera</taxon>
        <taxon>Apocrita</taxon>
        <taxon>Aculeata</taxon>
        <taxon>Formicoidea</taxon>
        <taxon>Formicidae</taxon>
        <taxon>Dorylinae</taxon>
        <taxon>Ooceraea</taxon>
    </lineage>
</organism>
<comment type="caution">
    <text evidence="42">The sequence shown here is derived from an EMBL/GenBank/DDBJ whole genome shotgun (WGS) entry which is preliminary data.</text>
</comment>
<dbReference type="CDD" id="cd00829">
    <property type="entry name" value="SCP-x_thiolase"/>
    <property type="match status" value="1"/>
</dbReference>
<accession>A0A3L8D3B3</accession>
<dbReference type="PANTHER" id="PTHR42870:SF1">
    <property type="entry name" value="NON-SPECIFIC LIPID-TRANSFER PROTEIN-LIKE 2"/>
    <property type="match status" value="1"/>
</dbReference>
<evidence type="ECO:0000256" key="17">
    <source>
        <dbReference type="ARBA" id="ARBA00024471"/>
    </source>
</evidence>
<keyword evidence="8" id="KW-0808">Transferase</keyword>
<dbReference type="Pfam" id="PF22691">
    <property type="entry name" value="Thiolase_C_1"/>
    <property type="match status" value="1"/>
</dbReference>
<comment type="catalytic activity">
    <reaction evidence="19">
        <text>3-oxo-(9Z-octadecenoyl)-CoA + CoA = (7Z)-hexadecenoyl-CoA + acetyl-CoA</text>
        <dbReference type="Rhea" id="RHEA:47400"/>
        <dbReference type="ChEBI" id="CHEBI:57287"/>
        <dbReference type="ChEBI" id="CHEBI:57288"/>
        <dbReference type="ChEBI" id="CHEBI:87695"/>
        <dbReference type="ChEBI" id="CHEBI:87698"/>
    </reaction>
    <physiologicalReaction direction="left-to-right" evidence="19">
        <dbReference type="Rhea" id="RHEA:47401"/>
    </physiologicalReaction>
</comment>
<dbReference type="PROSITE" id="PS00098">
    <property type="entry name" value="THIOLASE_1"/>
    <property type="match status" value="1"/>
</dbReference>
<evidence type="ECO:0000256" key="30">
    <source>
        <dbReference type="ARBA" id="ARBA00047485"/>
    </source>
</evidence>
<comment type="catalytic activity">
    <reaction evidence="36">
        <text>dodecanoyl-CoA + acetyl-CoA = 3-oxotetradecanoyl-CoA + CoA</text>
        <dbReference type="Rhea" id="RHEA:31091"/>
        <dbReference type="ChEBI" id="CHEBI:57287"/>
        <dbReference type="ChEBI" id="CHEBI:57288"/>
        <dbReference type="ChEBI" id="CHEBI:57375"/>
        <dbReference type="ChEBI" id="CHEBI:62543"/>
    </reaction>
    <physiologicalReaction direction="right-to-left" evidence="36">
        <dbReference type="Rhea" id="RHEA:31093"/>
    </physiologicalReaction>
</comment>
<dbReference type="InterPro" id="IPR003033">
    <property type="entry name" value="SCP2_sterol-bd_dom"/>
</dbReference>
<evidence type="ECO:0000256" key="2">
    <source>
        <dbReference type="ARBA" id="ARBA00004275"/>
    </source>
</evidence>
<dbReference type="InterPro" id="IPR055140">
    <property type="entry name" value="Thiolase_C_2"/>
</dbReference>
<name>A0A3L8D3B3_OOCBI</name>
<evidence type="ECO:0000256" key="19">
    <source>
        <dbReference type="ARBA" id="ARBA00024514"/>
    </source>
</evidence>
<dbReference type="InterPro" id="IPR020613">
    <property type="entry name" value="Thiolase_CS"/>
</dbReference>
<dbReference type="Pfam" id="PF00108">
    <property type="entry name" value="Thiolase_N"/>
    <property type="match status" value="1"/>
</dbReference>
<dbReference type="SUPFAM" id="SSF53901">
    <property type="entry name" value="Thiolase-like"/>
    <property type="match status" value="2"/>
</dbReference>
<dbReference type="Pfam" id="PF02036">
    <property type="entry name" value="SCP2"/>
    <property type="match status" value="1"/>
</dbReference>
<dbReference type="EC" id="2.3.1.155" evidence="15"/>
<evidence type="ECO:0000256" key="15">
    <source>
        <dbReference type="ARBA" id="ARBA00024058"/>
    </source>
</evidence>
<feature type="domain" description="SCP2" evidence="40">
    <location>
        <begin position="433"/>
        <end position="527"/>
    </location>
</feature>
<evidence type="ECO:0000256" key="16">
    <source>
        <dbReference type="ARBA" id="ARBA00024073"/>
    </source>
</evidence>
<evidence type="ECO:0000256" key="12">
    <source>
        <dbReference type="ARBA" id="ARBA00023128"/>
    </source>
</evidence>
<comment type="subcellular location">
    <subcellularLocation>
        <location evidence="3">Cytoplasm</location>
    </subcellularLocation>
    <subcellularLocation>
        <location evidence="1">Mitochondrion</location>
    </subcellularLocation>
    <subcellularLocation>
        <location evidence="2">Peroxisome</location>
    </subcellularLocation>
</comment>
<comment type="catalytic activity">
    <reaction evidence="17">
        <text>propanoyl-CoA + tetradecanoyl-CoA = 3-oxo-2-methylhexadecanoyl-CoA + CoA</text>
        <dbReference type="Rhea" id="RHEA:46344"/>
        <dbReference type="ChEBI" id="CHEBI:57287"/>
        <dbReference type="ChEBI" id="CHEBI:57385"/>
        <dbReference type="ChEBI" id="CHEBI:57392"/>
        <dbReference type="ChEBI" id="CHEBI:86042"/>
    </reaction>
    <physiologicalReaction direction="right-to-left" evidence="17">
        <dbReference type="Rhea" id="RHEA:46346"/>
    </physiologicalReaction>
</comment>
<evidence type="ECO:0000256" key="26">
    <source>
        <dbReference type="ARBA" id="ARBA00032316"/>
    </source>
</evidence>
<comment type="catalytic activity">
    <reaction evidence="35">
        <text>hexadecanoyl-CoA + acetyl-CoA = 3-oxooctadecanoyl-CoA + CoA</text>
        <dbReference type="Rhea" id="RHEA:35279"/>
        <dbReference type="ChEBI" id="CHEBI:57287"/>
        <dbReference type="ChEBI" id="CHEBI:57288"/>
        <dbReference type="ChEBI" id="CHEBI:57379"/>
        <dbReference type="ChEBI" id="CHEBI:71407"/>
    </reaction>
    <physiologicalReaction direction="right-to-left" evidence="35">
        <dbReference type="Rhea" id="RHEA:35281"/>
    </physiologicalReaction>
</comment>
<evidence type="ECO:0000256" key="35">
    <source>
        <dbReference type="ARBA" id="ARBA00049268"/>
    </source>
</evidence>
<evidence type="ECO:0000259" key="39">
    <source>
        <dbReference type="Pfam" id="PF00108"/>
    </source>
</evidence>
<evidence type="ECO:0000256" key="11">
    <source>
        <dbReference type="ARBA" id="ARBA00023121"/>
    </source>
</evidence>
<comment type="catalytic activity">
    <reaction evidence="34">
        <text>an acyl-CoA + acetyl-CoA = a 3-oxoacyl-CoA + CoA</text>
        <dbReference type="Rhea" id="RHEA:21564"/>
        <dbReference type="ChEBI" id="CHEBI:57287"/>
        <dbReference type="ChEBI" id="CHEBI:57288"/>
        <dbReference type="ChEBI" id="CHEBI:58342"/>
        <dbReference type="ChEBI" id="CHEBI:90726"/>
        <dbReference type="EC" id="2.3.1.16"/>
    </reaction>
    <physiologicalReaction direction="right-to-left" evidence="34">
        <dbReference type="Rhea" id="RHEA:21566"/>
    </physiologicalReaction>
</comment>
<evidence type="ECO:0000256" key="32">
    <source>
        <dbReference type="ARBA" id="ARBA00048004"/>
    </source>
</evidence>
<dbReference type="PANTHER" id="PTHR42870">
    <property type="entry name" value="ACETYL-COA C-ACETYLTRANSFERASE"/>
    <property type="match status" value="1"/>
</dbReference>
<evidence type="ECO:0000256" key="10">
    <source>
        <dbReference type="ARBA" id="ARBA00023098"/>
    </source>
</evidence>
<dbReference type="Gene3D" id="3.40.47.10">
    <property type="match status" value="1"/>
</dbReference>
<keyword evidence="13" id="KW-0576">Peroxisome</keyword>
<comment type="catalytic activity">
    <reaction evidence="38">
        <text>octanoyl-CoA + acetyl-CoA = 3-oxodecanoyl-CoA + CoA</text>
        <dbReference type="Rhea" id="RHEA:31087"/>
        <dbReference type="ChEBI" id="CHEBI:57287"/>
        <dbReference type="ChEBI" id="CHEBI:57288"/>
        <dbReference type="ChEBI" id="CHEBI:57386"/>
        <dbReference type="ChEBI" id="CHEBI:62548"/>
    </reaction>
    <physiologicalReaction direction="right-to-left" evidence="38">
        <dbReference type="Rhea" id="RHEA:31089"/>
    </physiologicalReaction>
</comment>
<dbReference type="GO" id="GO:0050633">
    <property type="term" value="F:acetyl-CoA C-myristoyltransferase activity"/>
    <property type="evidence" value="ECO:0007669"/>
    <property type="project" value="UniProtKB-EC"/>
</dbReference>
<sequence length="541" mass="58788">MVYKPKVYVIGVGMTKFEKPGRRDDFDYPQMAKEAVSKALQDSRISYSNVDAVCVGYVYGDSTCGQRAVYEVGLSGCPIYNVNNNCSTGSTALYLGKQIIESGNAKCVLVLGFEKMERGSLMSKFMDRTNPMDKHVELMADIAGITEGPITAQMFGNAGLEHMKKYGTKPEHFAKIAYKNHLHSTNNPYSQFQEKYSLEQIMNSPKIFGPLTKLQCCPTSDGAAAVVLANEEFVRAHHLQPQAVEVLAMEMTTDQPATFTSLSCMNLVGYDMTRNAAEKVFTSTSFKPSDVDVVELHDCFSANELITYEALGLCAPGHAGKMIDSGNNTYGGKYVINPSGGLISKGHPLGATGLAQCAELCWQLRGEAGMRQVPGAKLALQHNIGLGGAVVVGLYRLGFPKQTGIMRHNVNVAADPSVFKANVLFQTLAMAMEEDEEGLIDRVRGIYGFKVINGPGGAEGYWIVDAKTGKGKVEYNGKTKPDVTFTVSDTDVVDFISGKLNPQKAFFQGKVKIQGNMGLALKLPDLQKRAAKKIEVLRAKL</sequence>
<evidence type="ECO:0000256" key="22">
    <source>
        <dbReference type="ARBA" id="ARBA00030851"/>
    </source>
</evidence>
<evidence type="ECO:0000256" key="7">
    <source>
        <dbReference type="ARBA" id="ARBA00022490"/>
    </source>
</evidence>
<evidence type="ECO:0000259" key="41">
    <source>
        <dbReference type="Pfam" id="PF22691"/>
    </source>
</evidence>
<dbReference type="GO" id="GO:0005777">
    <property type="term" value="C:peroxisome"/>
    <property type="evidence" value="ECO:0007669"/>
    <property type="project" value="UniProtKB-SubCell"/>
</dbReference>
<evidence type="ECO:0000256" key="37">
    <source>
        <dbReference type="ARBA" id="ARBA00049306"/>
    </source>
</evidence>
<evidence type="ECO:0000256" key="29">
    <source>
        <dbReference type="ARBA" id="ARBA00045994"/>
    </source>
</evidence>
<dbReference type="Gene3D" id="3.30.1050.10">
    <property type="entry name" value="SCP2 sterol-binding domain"/>
    <property type="match status" value="1"/>
</dbReference>
<comment type="catalytic activity">
    <reaction evidence="31">
        <text>hexanoyl-CoA + acetyl-CoA = 3-oxooctanoyl-CoA + CoA</text>
        <dbReference type="Rhea" id="RHEA:31203"/>
        <dbReference type="ChEBI" id="CHEBI:57287"/>
        <dbReference type="ChEBI" id="CHEBI:57288"/>
        <dbReference type="ChEBI" id="CHEBI:62619"/>
        <dbReference type="ChEBI" id="CHEBI:62620"/>
    </reaction>
    <physiologicalReaction direction="right-to-left" evidence="31">
        <dbReference type="Rhea" id="RHEA:31205"/>
    </physiologicalReaction>
</comment>
<comment type="function">
    <text evidence="28">Mediates the transfer of all common phospholipids, cholesterol and gangliosides from the endoplasmic reticulum to the plasma membrane. May play a role in regulating steroidogenesis. Stimulates the microsomal conversion of 7-dehydrocholesterol to cholesterol. Also binds fatty acids and fatty acyl Coenzyme A (CoA) such as phytanoyl-CoA. Involved in the regulation phospholipid synthesis in endoplasmic reticulum enhancing the incorporation of exogenous fatty acid into glycerides. Seems to stimulate the rate-limiting step in phosphatidic acid formation mediated by GPAT3. Isoforms SCP2 and SCPx cooperate in peroxisomal oxidation of certain naturally occurring tetramethyl-branched fatty acyl-CoAs.</text>
</comment>
<dbReference type="EC" id="2.3.1.176" evidence="4"/>
<keyword evidence="10" id="KW-0443">Lipid metabolism</keyword>
<evidence type="ECO:0000256" key="1">
    <source>
        <dbReference type="ARBA" id="ARBA00004173"/>
    </source>
</evidence>
<feature type="domain" description="Thiolase N-terminal" evidence="39">
    <location>
        <begin position="7"/>
        <end position="232"/>
    </location>
</feature>
<proteinExistence type="predicted"/>
<evidence type="ECO:0000256" key="23">
    <source>
        <dbReference type="ARBA" id="ARBA00031275"/>
    </source>
</evidence>
<evidence type="ECO:0000256" key="21">
    <source>
        <dbReference type="ARBA" id="ARBA00030531"/>
    </source>
</evidence>